<accession>A0A3S5BQE0</accession>
<keyword evidence="1" id="KW-1133">Transmembrane helix</keyword>
<keyword evidence="1" id="KW-0472">Membrane</keyword>
<evidence type="ECO:0000256" key="1">
    <source>
        <dbReference type="SAM" id="Phobius"/>
    </source>
</evidence>
<dbReference type="AlphaFoldDB" id="A0A3S5BQE0"/>
<gene>
    <name evidence="2" type="ORF">PXEA_LOCUS6952</name>
</gene>
<comment type="caution">
    <text evidence="2">The sequence shown here is derived from an EMBL/GenBank/DDBJ whole genome shotgun (WGS) entry which is preliminary data.</text>
</comment>
<dbReference type="Proteomes" id="UP000784294">
    <property type="component" value="Unassembled WGS sequence"/>
</dbReference>
<keyword evidence="3" id="KW-1185">Reference proteome</keyword>
<dbReference type="EMBL" id="CAAALY010018014">
    <property type="protein sequence ID" value="VEL13512.1"/>
    <property type="molecule type" value="Genomic_DNA"/>
</dbReference>
<organism evidence="2 3">
    <name type="scientific">Protopolystoma xenopodis</name>
    <dbReference type="NCBI Taxonomy" id="117903"/>
    <lineage>
        <taxon>Eukaryota</taxon>
        <taxon>Metazoa</taxon>
        <taxon>Spiralia</taxon>
        <taxon>Lophotrochozoa</taxon>
        <taxon>Platyhelminthes</taxon>
        <taxon>Monogenea</taxon>
        <taxon>Polyopisthocotylea</taxon>
        <taxon>Polystomatidea</taxon>
        <taxon>Polystomatidae</taxon>
        <taxon>Protopolystoma</taxon>
    </lineage>
</organism>
<reference evidence="2" key="1">
    <citation type="submission" date="2018-11" db="EMBL/GenBank/DDBJ databases">
        <authorList>
            <consortium name="Pathogen Informatics"/>
        </authorList>
    </citation>
    <scope>NUCLEOTIDE SEQUENCE</scope>
</reference>
<proteinExistence type="predicted"/>
<protein>
    <submittedName>
        <fullName evidence="2">Uncharacterized protein</fullName>
    </submittedName>
</protein>
<evidence type="ECO:0000313" key="2">
    <source>
        <dbReference type="EMBL" id="VEL13512.1"/>
    </source>
</evidence>
<evidence type="ECO:0000313" key="3">
    <source>
        <dbReference type="Proteomes" id="UP000784294"/>
    </source>
</evidence>
<name>A0A3S5BQE0_9PLAT</name>
<feature type="transmembrane region" description="Helical" evidence="1">
    <location>
        <begin position="62"/>
        <end position="84"/>
    </location>
</feature>
<sequence length="176" mass="19882">MTMLLCVSCECDLVALWVLAAPIIYNLAPSAYEPHLDFQNQVKLSTFSVGSWFYRFIRVYTMLFHVVPPLSLSFSLHSFLLYGFTGASLPLRRFSVCSLDRRLPSRSTTWIELVMSLSGFLGPSFDTITSIRSKHNDLSPQLFVPIAEHLDASFGCELGWIFGRFATLGQFARGHF</sequence>
<keyword evidence="1" id="KW-0812">Transmembrane</keyword>